<dbReference type="Proteomes" id="UP000798662">
    <property type="component" value="Chromosome 3"/>
</dbReference>
<name>A0ACC3CI89_PYRYE</name>
<accession>A0ACC3CI89</accession>
<evidence type="ECO:0000313" key="2">
    <source>
        <dbReference type="Proteomes" id="UP000798662"/>
    </source>
</evidence>
<sequence length="152" mass="15134">MPTGRPASDDDVVCSDGEGGEEGPDAAALDALDALEVADAADAGDSADHAANNGRGQPARGGVATGGAAGRPTADPQLTAIEAELDPAREQIADLEAGLAAARTAVRSALSRHEARPVHLQQVADAATPTGPPRRPSRGPRRCGGCCGTRLG</sequence>
<dbReference type="EMBL" id="CM020620">
    <property type="protein sequence ID" value="KAK1869660.1"/>
    <property type="molecule type" value="Genomic_DNA"/>
</dbReference>
<comment type="caution">
    <text evidence="1">The sequence shown here is derived from an EMBL/GenBank/DDBJ whole genome shotgun (WGS) entry which is preliminary data.</text>
</comment>
<evidence type="ECO:0000313" key="1">
    <source>
        <dbReference type="EMBL" id="KAK1869660.1"/>
    </source>
</evidence>
<organism evidence="1 2">
    <name type="scientific">Pyropia yezoensis</name>
    <name type="common">Susabi-nori</name>
    <name type="synonym">Porphyra yezoensis</name>
    <dbReference type="NCBI Taxonomy" id="2788"/>
    <lineage>
        <taxon>Eukaryota</taxon>
        <taxon>Rhodophyta</taxon>
        <taxon>Bangiophyceae</taxon>
        <taxon>Bangiales</taxon>
        <taxon>Bangiaceae</taxon>
        <taxon>Pyropia</taxon>
    </lineage>
</organism>
<reference evidence="1" key="1">
    <citation type="submission" date="2019-11" db="EMBL/GenBank/DDBJ databases">
        <title>Nori genome reveals adaptations in red seaweeds to the harsh intertidal environment.</title>
        <authorList>
            <person name="Wang D."/>
            <person name="Mao Y."/>
        </authorList>
    </citation>
    <scope>NUCLEOTIDE SEQUENCE</scope>
    <source>
        <tissue evidence="1">Gametophyte</tissue>
    </source>
</reference>
<protein>
    <submittedName>
        <fullName evidence="1">Uncharacterized protein</fullName>
    </submittedName>
</protein>
<proteinExistence type="predicted"/>
<gene>
    <name evidence="1" type="ORF">I4F81_012130</name>
</gene>
<keyword evidence="2" id="KW-1185">Reference proteome</keyword>